<name>A0A8K0A9H7_BRALA</name>
<evidence type="ECO:0000313" key="2">
    <source>
        <dbReference type="EMBL" id="CAH1270303.1"/>
    </source>
</evidence>
<protein>
    <submittedName>
        <fullName evidence="2">Hypp4309 protein</fullName>
    </submittedName>
</protein>
<organism evidence="2 3">
    <name type="scientific">Branchiostoma lanceolatum</name>
    <name type="common">Common lancelet</name>
    <name type="synonym">Amphioxus lanceolatum</name>
    <dbReference type="NCBI Taxonomy" id="7740"/>
    <lineage>
        <taxon>Eukaryota</taxon>
        <taxon>Metazoa</taxon>
        <taxon>Chordata</taxon>
        <taxon>Cephalochordata</taxon>
        <taxon>Leptocardii</taxon>
        <taxon>Amphioxiformes</taxon>
        <taxon>Branchiostomatidae</taxon>
        <taxon>Branchiostoma</taxon>
    </lineage>
</organism>
<keyword evidence="3" id="KW-1185">Reference proteome</keyword>
<reference evidence="2" key="1">
    <citation type="submission" date="2022-01" db="EMBL/GenBank/DDBJ databases">
        <authorList>
            <person name="Braso-Vives M."/>
        </authorList>
    </citation>
    <scope>NUCLEOTIDE SEQUENCE</scope>
</reference>
<evidence type="ECO:0000256" key="1">
    <source>
        <dbReference type="SAM" id="MobiDB-lite"/>
    </source>
</evidence>
<gene>
    <name evidence="2" type="primary">Hypp4309</name>
    <name evidence="2" type="ORF">BLAG_LOCUS22635</name>
</gene>
<dbReference type="AlphaFoldDB" id="A0A8K0A9H7"/>
<feature type="region of interest" description="Disordered" evidence="1">
    <location>
        <begin position="44"/>
        <end position="67"/>
    </location>
</feature>
<evidence type="ECO:0000313" key="3">
    <source>
        <dbReference type="Proteomes" id="UP000838412"/>
    </source>
</evidence>
<dbReference type="Proteomes" id="UP000838412">
    <property type="component" value="Chromosome 7"/>
</dbReference>
<sequence length="67" mass="8097">MLQKAREDQVMNTDHFMADEFPVQAQQERLEFERVLRAEQEHLVEKETEDEIRKNQMRLNHADALDD</sequence>
<accession>A0A8K0A9H7</accession>
<dbReference type="EMBL" id="OV696692">
    <property type="protein sequence ID" value="CAH1270303.1"/>
    <property type="molecule type" value="Genomic_DNA"/>
</dbReference>
<proteinExistence type="predicted"/>